<dbReference type="OrthoDB" id="7549202at2759"/>
<evidence type="ECO:0000256" key="1">
    <source>
        <dbReference type="SAM" id="MobiDB-lite"/>
    </source>
</evidence>
<dbReference type="OMA" id="HENSKHE"/>
<protein>
    <submittedName>
        <fullName evidence="2">Uncharacterized protein</fullName>
    </submittedName>
</protein>
<dbReference type="Proteomes" id="UP000000311">
    <property type="component" value="Unassembled WGS sequence"/>
</dbReference>
<evidence type="ECO:0000313" key="3">
    <source>
        <dbReference type="Proteomes" id="UP000000311"/>
    </source>
</evidence>
<gene>
    <name evidence="2" type="ORF">EAG_13685</name>
</gene>
<dbReference type="InParanoid" id="E2A407"/>
<proteinExistence type="predicted"/>
<organism evidence="3">
    <name type="scientific">Camponotus floridanus</name>
    <name type="common">Florida carpenter ant</name>
    <dbReference type="NCBI Taxonomy" id="104421"/>
    <lineage>
        <taxon>Eukaryota</taxon>
        <taxon>Metazoa</taxon>
        <taxon>Ecdysozoa</taxon>
        <taxon>Arthropoda</taxon>
        <taxon>Hexapoda</taxon>
        <taxon>Insecta</taxon>
        <taxon>Pterygota</taxon>
        <taxon>Neoptera</taxon>
        <taxon>Endopterygota</taxon>
        <taxon>Hymenoptera</taxon>
        <taxon>Apocrita</taxon>
        <taxon>Aculeata</taxon>
        <taxon>Formicoidea</taxon>
        <taxon>Formicidae</taxon>
        <taxon>Formicinae</taxon>
        <taxon>Camponotus</taxon>
    </lineage>
</organism>
<sequence length="166" mass="19178">MNLSEDESLSEDEESCMKFVFVREENTSRQEKVKAFWKFLDGQNCLQPHKGTLEHESSLEAESPESSVDEAMKEKDIWRKGLKVFQQLGLDKTALAADKRCRPCQMYKTIRCEDLADTVTQPYEELNADMKAFDERQKSRDANQGEAPYAGDRLNQCNSYYAKTKK</sequence>
<name>E2A407_CAMFO</name>
<accession>E2A407</accession>
<reference evidence="2 3" key="1">
    <citation type="journal article" date="2010" name="Science">
        <title>Genomic comparison of the ants Camponotus floridanus and Harpegnathos saltator.</title>
        <authorList>
            <person name="Bonasio R."/>
            <person name="Zhang G."/>
            <person name="Ye C."/>
            <person name="Mutti N.S."/>
            <person name="Fang X."/>
            <person name="Qin N."/>
            <person name="Donahue G."/>
            <person name="Yang P."/>
            <person name="Li Q."/>
            <person name="Li C."/>
            <person name="Zhang P."/>
            <person name="Huang Z."/>
            <person name="Berger S.L."/>
            <person name="Reinberg D."/>
            <person name="Wang J."/>
            <person name="Liebig J."/>
        </authorList>
    </citation>
    <scope>NUCLEOTIDE SEQUENCE [LARGE SCALE GENOMIC DNA]</scope>
    <source>
        <strain evidence="3">C129</strain>
    </source>
</reference>
<keyword evidence="3" id="KW-1185">Reference proteome</keyword>
<evidence type="ECO:0000313" key="2">
    <source>
        <dbReference type="EMBL" id="EFN71859.1"/>
    </source>
</evidence>
<dbReference type="KEGG" id="cfo:105248211"/>
<dbReference type="EMBL" id="GL436519">
    <property type="protein sequence ID" value="EFN71859.1"/>
    <property type="molecule type" value="Genomic_DNA"/>
</dbReference>
<dbReference type="AlphaFoldDB" id="E2A407"/>
<feature type="region of interest" description="Disordered" evidence="1">
    <location>
        <begin position="50"/>
        <end position="71"/>
    </location>
</feature>